<dbReference type="STRING" id="758803.SAMN05421803_103453"/>
<reference evidence="2 3" key="1">
    <citation type="submission" date="2016-11" db="EMBL/GenBank/DDBJ databases">
        <authorList>
            <person name="Jaros S."/>
            <person name="Januszkiewicz K."/>
            <person name="Wedrychowicz H."/>
        </authorList>
    </citation>
    <scope>NUCLEOTIDE SEQUENCE [LARGE SCALE GENOMIC DNA]</scope>
    <source>
        <strain evidence="2 3">CGMCC 4.5723</strain>
    </source>
</reference>
<evidence type="ECO:0000259" key="1">
    <source>
        <dbReference type="Pfam" id="PF13349"/>
    </source>
</evidence>
<evidence type="ECO:0000313" key="2">
    <source>
        <dbReference type="EMBL" id="SHJ10769.1"/>
    </source>
</evidence>
<gene>
    <name evidence="2" type="ORF">SAMN05421803_103453</name>
</gene>
<sequence>MQQFPTAAPITVVLDLPAGHVRLIAADRADTTVEVRPADPAKGRDTRAAERVGVALDDGVLRIQAPGAEGLLSGHPGSVEATVRLPSGSAVDARAAAVELRGVGRLGEVSFDSARGPVKLDEAAGARLALKDGDITVGRLTGPADISTAKGDIRVDQASRGLLELRTGSGDITVTAAPGVSASLDAGTSYGRIDNALRNDGTAGLDIRATTSYGDITARGL</sequence>
<dbReference type="RefSeq" id="WP_073377363.1">
    <property type="nucleotide sequence ID" value="NZ_FQZK01000003.1"/>
</dbReference>
<feature type="domain" description="DUF4097" evidence="1">
    <location>
        <begin position="56"/>
        <end position="217"/>
    </location>
</feature>
<dbReference type="Pfam" id="PF13349">
    <property type="entry name" value="DUF4097"/>
    <property type="match status" value="1"/>
</dbReference>
<keyword evidence="3" id="KW-1185">Reference proteome</keyword>
<name>A0A1M6GLD2_9ACTN</name>
<dbReference type="InterPro" id="IPR025164">
    <property type="entry name" value="Toastrack_DUF4097"/>
</dbReference>
<organism evidence="2 3">
    <name type="scientific">Nocardiopsis flavescens</name>
    <dbReference type="NCBI Taxonomy" id="758803"/>
    <lineage>
        <taxon>Bacteria</taxon>
        <taxon>Bacillati</taxon>
        <taxon>Actinomycetota</taxon>
        <taxon>Actinomycetes</taxon>
        <taxon>Streptosporangiales</taxon>
        <taxon>Nocardiopsidaceae</taxon>
        <taxon>Nocardiopsis</taxon>
    </lineage>
</organism>
<proteinExistence type="predicted"/>
<dbReference type="Proteomes" id="UP000184452">
    <property type="component" value="Unassembled WGS sequence"/>
</dbReference>
<accession>A0A1M6GLD2</accession>
<dbReference type="EMBL" id="FQZK01000003">
    <property type="protein sequence ID" value="SHJ10769.1"/>
    <property type="molecule type" value="Genomic_DNA"/>
</dbReference>
<evidence type="ECO:0000313" key="3">
    <source>
        <dbReference type="Proteomes" id="UP000184452"/>
    </source>
</evidence>
<dbReference type="OrthoDB" id="3252095at2"/>
<dbReference type="AlphaFoldDB" id="A0A1M6GLD2"/>
<protein>
    <submittedName>
        <fullName evidence="2">Putative adhesin</fullName>
    </submittedName>
</protein>